<evidence type="ECO:0000313" key="2">
    <source>
        <dbReference type="Proteomes" id="UP000593565"/>
    </source>
</evidence>
<accession>A0A7J6B2D3</accession>
<dbReference type="EMBL" id="JAAGNN010000005">
    <property type="protein sequence ID" value="KAF4089056.1"/>
    <property type="molecule type" value="Genomic_DNA"/>
</dbReference>
<protein>
    <submittedName>
        <fullName evidence="1">Uncharacterized protein</fullName>
    </submittedName>
</protein>
<organism evidence="1 2">
    <name type="scientific">Ameiurus melas</name>
    <name type="common">Black bullhead</name>
    <name type="synonym">Silurus melas</name>
    <dbReference type="NCBI Taxonomy" id="219545"/>
    <lineage>
        <taxon>Eukaryota</taxon>
        <taxon>Metazoa</taxon>
        <taxon>Chordata</taxon>
        <taxon>Craniata</taxon>
        <taxon>Vertebrata</taxon>
        <taxon>Euteleostomi</taxon>
        <taxon>Actinopterygii</taxon>
        <taxon>Neopterygii</taxon>
        <taxon>Teleostei</taxon>
        <taxon>Ostariophysi</taxon>
        <taxon>Siluriformes</taxon>
        <taxon>Ictaluridae</taxon>
        <taxon>Ameiurus</taxon>
    </lineage>
</organism>
<dbReference type="AlphaFoldDB" id="A0A7J6B2D3"/>
<keyword evidence="2" id="KW-1185">Reference proteome</keyword>
<name>A0A7J6B2D3_AMEME</name>
<proteinExistence type="predicted"/>
<gene>
    <name evidence="1" type="ORF">AMELA_G00062110</name>
</gene>
<sequence>MSRSPIHTHTHTLAIWSKVGFSVLPKVTSTWAGNRTANPTLSGQPALPPEQQPPLNLHRPVFINPLLLTMYHTHSCFCLFIPSSLQLHAIQQHHSIHISNTERRAIHEEGEEGVHSTSTPDVTQYTRELINSKYWLISQFSDHKVWINFLP</sequence>
<comment type="caution">
    <text evidence="1">The sequence shown here is derived from an EMBL/GenBank/DDBJ whole genome shotgun (WGS) entry which is preliminary data.</text>
</comment>
<dbReference type="Proteomes" id="UP000593565">
    <property type="component" value="Unassembled WGS sequence"/>
</dbReference>
<evidence type="ECO:0000313" key="1">
    <source>
        <dbReference type="EMBL" id="KAF4089056.1"/>
    </source>
</evidence>
<reference evidence="1 2" key="1">
    <citation type="submission" date="2020-02" db="EMBL/GenBank/DDBJ databases">
        <title>A chromosome-scale genome assembly of the black bullhead catfish (Ameiurus melas).</title>
        <authorList>
            <person name="Wen M."/>
            <person name="Zham M."/>
            <person name="Cabau C."/>
            <person name="Klopp C."/>
            <person name="Donnadieu C."/>
            <person name="Roques C."/>
            <person name="Bouchez O."/>
            <person name="Lampietro C."/>
            <person name="Jouanno E."/>
            <person name="Herpin A."/>
            <person name="Louis A."/>
            <person name="Berthelot C."/>
            <person name="Parey E."/>
            <person name="Roest-Crollius H."/>
            <person name="Braasch I."/>
            <person name="Postlethwait J."/>
            <person name="Robinson-Rechavi M."/>
            <person name="Echchiki A."/>
            <person name="Begum T."/>
            <person name="Montfort J."/>
            <person name="Schartl M."/>
            <person name="Bobe J."/>
            <person name="Guiguen Y."/>
        </authorList>
    </citation>
    <scope>NUCLEOTIDE SEQUENCE [LARGE SCALE GENOMIC DNA]</scope>
    <source>
        <strain evidence="1">M_S1</strain>
        <tissue evidence="1">Blood</tissue>
    </source>
</reference>